<comment type="similarity">
    <text evidence="1">Belongs to the Gfo/Idh/MocA family.</text>
</comment>
<dbReference type="Proteomes" id="UP001163981">
    <property type="component" value="Chromosome"/>
</dbReference>
<proteinExistence type="inferred from homology"/>
<organism evidence="5 6">
    <name type="scientific">Salinimicrobium tongyeongense</name>
    <dbReference type="NCBI Taxonomy" id="2809707"/>
    <lineage>
        <taxon>Bacteria</taxon>
        <taxon>Pseudomonadati</taxon>
        <taxon>Bacteroidota</taxon>
        <taxon>Flavobacteriia</taxon>
        <taxon>Flavobacteriales</taxon>
        <taxon>Flavobacteriaceae</taxon>
        <taxon>Salinimicrobium</taxon>
    </lineage>
</organism>
<name>A0ABY6NRJ6_9FLAO</name>
<feature type="domain" description="Gfo/Idh/MocA-like oxidoreductase N-terminal" evidence="3">
    <location>
        <begin position="1"/>
        <end position="97"/>
    </location>
</feature>
<dbReference type="Gene3D" id="3.40.50.720">
    <property type="entry name" value="NAD(P)-binding Rossmann-like Domain"/>
    <property type="match status" value="1"/>
</dbReference>
<gene>
    <name evidence="5" type="ORF">JRG66_01085</name>
</gene>
<evidence type="ECO:0000256" key="2">
    <source>
        <dbReference type="ARBA" id="ARBA00023002"/>
    </source>
</evidence>
<evidence type="ECO:0000313" key="6">
    <source>
        <dbReference type="Proteomes" id="UP001163981"/>
    </source>
</evidence>
<sequence>MKVLIIGLGSIAQKHIFSLKELGLVDIYALRSSKDPTSHPGVKNVFSIKELYNIEFDFIIISNPTSKHSETIQEVLKFRKPLFIEKPLFSEISEANKKLLDNIIEVKVPTYIACNLRFRDCLKEMKKIVRTRRVNEVNSYSGSYLPDWRPNTNYRKIYSANRNLGGGVHLDLIHELDYLCWIFGVPEKSSVIFKSNSSLQIDAVDYASYNLEYENFCANVTLNYYRRDTKRTFEVLTSEETFLADIISNKIYRNDQEIFSSEQPLINTYVEQMEYFLNNILTGTNPNFNSAEQAFKILKLSL</sequence>
<dbReference type="EMBL" id="CP069620">
    <property type="protein sequence ID" value="UZH55522.1"/>
    <property type="molecule type" value="Genomic_DNA"/>
</dbReference>
<dbReference type="InterPro" id="IPR051317">
    <property type="entry name" value="Gfo/Idh/MocA_oxidoreduct"/>
</dbReference>
<dbReference type="Pfam" id="PF22725">
    <property type="entry name" value="GFO_IDH_MocA_C3"/>
    <property type="match status" value="1"/>
</dbReference>
<evidence type="ECO:0000256" key="1">
    <source>
        <dbReference type="ARBA" id="ARBA00010928"/>
    </source>
</evidence>
<reference evidence="5" key="1">
    <citation type="submission" date="2021-02" db="EMBL/GenBank/DDBJ databases">
        <title>Salinimicrobium sp. nov. isolated from seawater in Tongyeong, Republic of Korea.</title>
        <authorList>
            <person name="Lee S.-J."/>
        </authorList>
    </citation>
    <scope>NUCLEOTIDE SEQUENCE</scope>
    <source>
        <strain evidence="5">HN-2-9-2</strain>
    </source>
</reference>
<dbReference type="RefSeq" id="WP_265163897.1">
    <property type="nucleotide sequence ID" value="NZ_CP069620.1"/>
</dbReference>
<dbReference type="PANTHER" id="PTHR43708:SF5">
    <property type="entry name" value="CONSERVED EXPRESSED OXIDOREDUCTASE (EUROFUNG)-RELATED"/>
    <property type="match status" value="1"/>
</dbReference>
<feature type="domain" description="GFO/IDH/MocA-like oxidoreductase" evidence="4">
    <location>
        <begin position="123"/>
        <end position="241"/>
    </location>
</feature>
<dbReference type="SUPFAM" id="SSF51735">
    <property type="entry name" value="NAD(P)-binding Rossmann-fold domains"/>
    <property type="match status" value="1"/>
</dbReference>
<accession>A0ABY6NRJ6</accession>
<dbReference type="SUPFAM" id="SSF55347">
    <property type="entry name" value="Glyceraldehyde-3-phosphate dehydrogenase-like, C-terminal domain"/>
    <property type="match status" value="1"/>
</dbReference>
<dbReference type="Pfam" id="PF01408">
    <property type="entry name" value="GFO_IDH_MocA"/>
    <property type="match status" value="1"/>
</dbReference>
<protein>
    <submittedName>
        <fullName evidence="5">Gfo/Idh/MocA family oxidoreductase</fullName>
    </submittedName>
</protein>
<dbReference type="Gene3D" id="3.30.360.10">
    <property type="entry name" value="Dihydrodipicolinate Reductase, domain 2"/>
    <property type="match status" value="1"/>
</dbReference>
<dbReference type="PANTHER" id="PTHR43708">
    <property type="entry name" value="CONSERVED EXPRESSED OXIDOREDUCTASE (EUROFUNG)"/>
    <property type="match status" value="1"/>
</dbReference>
<evidence type="ECO:0000313" key="5">
    <source>
        <dbReference type="EMBL" id="UZH55522.1"/>
    </source>
</evidence>
<dbReference type="InterPro" id="IPR036291">
    <property type="entry name" value="NAD(P)-bd_dom_sf"/>
</dbReference>
<keyword evidence="2" id="KW-0560">Oxidoreductase</keyword>
<dbReference type="InterPro" id="IPR055170">
    <property type="entry name" value="GFO_IDH_MocA-like_dom"/>
</dbReference>
<dbReference type="InterPro" id="IPR000683">
    <property type="entry name" value="Gfo/Idh/MocA-like_OxRdtase_N"/>
</dbReference>
<evidence type="ECO:0000259" key="4">
    <source>
        <dbReference type="Pfam" id="PF22725"/>
    </source>
</evidence>
<evidence type="ECO:0000259" key="3">
    <source>
        <dbReference type="Pfam" id="PF01408"/>
    </source>
</evidence>
<keyword evidence="6" id="KW-1185">Reference proteome</keyword>